<gene>
    <name evidence="2" type="ORF">Taro_052735</name>
</gene>
<evidence type="ECO:0000313" key="2">
    <source>
        <dbReference type="EMBL" id="MQM19724.1"/>
    </source>
</evidence>
<evidence type="ECO:0000313" key="3">
    <source>
        <dbReference type="Proteomes" id="UP000652761"/>
    </source>
</evidence>
<dbReference type="Proteomes" id="UP000652761">
    <property type="component" value="Unassembled WGS sequence"/>
</dbReference>
<feature type="region of interest" description="Disordered" evidence="1">
    <location>
        <begin position="1"/>
        <end position="51"/>
    </location>
</feature>
<reference evidence="2" key="1">
    <citation type="submission" date="2017-07" db="EMBL/GenBank/DDBJ databases">
        <title>Taro Niue Genome Assembly and Annotation.</title>
        <authorList>
            <person name="Atibalentja N."/>
            <person name="Keating K."/>
            <person name="Fields C.J."/>
        </authorList>
    </citation>
    <scope>NUCLEOTIDE SEQUENCE</scope>
    <source>
        <strain evidence="2">Niue_2</strain>
        <tissue evidence="2">Leaf</tissue>
    </source>
</reference>
<proteinExistence type="predicted"/>
<dbReference type="AlphaFoldDB" id="A0A843XJC4"/>
<dbReference type="EMBL" id="NMUH01009150">
    <property type="protein sequence ID" value="MQM19724.1"/>
    <property type="molecule type" value="Genomic_DNA"/>
</dbReference>
<protein>
    <submittedName>
        <fullName evidence="2">Uncharacterized protein</fullName>
    </submittedName>
</protein>
<sequence length="255" mass="27369">PRAKSLLFSTKSPVPPPSPGAKSQCPLSPPPLPLRFPRPSVLAAHPTPEPLATVEDPTTALLPLPLRGARKEDLWNGVDAKEVLRGARVVLLCSSRPCRATQKSPRSDNILKEASSLSGFCEESPVTIVSPMSFSMLLRSATPLLDRSLDGCPLSLGVAAYAVVPVKVEFLSAREMKGLDTMSFNDDDRRDVSVGVPRQGVVRLRPRGAAQGRARTLVRLCGARCLEALLSDKPQEVRIGGTRSARQAVPCSNRP</sequence>
<feature type="non-terminal residue" evidence="2">
    <location>
        <position position="255"/>
    </location>
</feature>
<keyword evidence="3" id="KW-1185">Reference proteome</keyword>
<organism evidence="2 3">
    <name type="scientific">Colocasia esculenta</name>
    <name type="common">Wild taro</name>
    <name type="synonym">Arum esculentum</name>
    <dbReference type="NCBI Taxonomy" id="4460"/>
    <lineage>
        <taxon>Eukaryota</taxon>
        <taxon>Viridiplantae</taxon>
        <taxon>Streptophyta</taxon>
        <taxon>Embryophyta</taxon>
        <taxon>Tracheophyta</taxon>
        <taxon>Spermatophyta</taxon>
        <taxon>Magnoliopsida</taxon>
        <taxon>Liliopsida</taxon>
        <taxon>Araceae</taxon>
        <taxon>Aroideae</taxon>
        <taxon>Colocasieae</taxon>
        <taxon>Colocasia</taxon>
    </lineage>
</organism>
<accession>A0A843XJC4</accession>
<evidence type="ECO:0000256" key="1">
    <source>
        <dbReference type="SAM" id="MobiDB-lite"/>
    </source>
</evidence>
<comment type="caution">
    <text evidence="2">The sequence shown here is derived from an EMBL/GenBank/DDBJ whole genome shotgun (WGS) entry which is preliminary data.</text>
</comment>
<name>A0A843XJC4_COLES</name>
<feature type="compositionally biased region" description="Pro residues" evidence="1">
    <location>
        <begin position="27"/>
        <end position="36"/>
    </location>
</feature>